<keyword evidence="2" id="KW-1185">Reference proteome</keyword>
<proteinExistence type="predicted"/>
<evidence type="ECO:0000313" key="2">
    <source>
        <dbReference type="Proteomes" id="UP000298663"/>
    </source>
</evidence>
<dbReference type="AlphaFoldDB" id="A0A4U8V9Q3"/>
<dbReference type="EMBL" id="CM016762">
    <property type="protein sequence ID" value="TMS40147.1"/>
    <property type="molecule type" value="Genomic_DNA"/>
</dbReference>
<organism evidence="1 2">
    <name type="scientific">Steinernema carpocapsae</name>
    <name type="common">Entomopathogenic nematode</name>
    <dbReference type="NCBI Taxonomy" id="34508"/>
    <lineage>
        <taxon>Eukaryota</taxon>
        <taxon>Metazoa</taxon>
        <taxon>Ecdysozoa</taxon>
        <taxon>Nematoda</taxon>
        <taxon>Chromadorea</taxon>
        <taxon>Rhabditida</taxon>
        <taxon>Tylenchina</taxon>
        <taxon>Panagrolaimomorpha</taxon>
        <taxon>Strongyloidoidea</taxon>
        <taxon>Steinernematidae</taxon>
        <taxon>Steinernema</taxon>
    </lineage>
</organism>
<reference evidence="1 2" key="1">
    <citation type="journal article" date="2015" name="Genome Biol.">
        <title>Comparative genomics of Steinernema reveals deeply conserved gene regulatory networks.</title>
        <authorList>
            <person name="Dillman A.R."/>
            <person name="Macchietto M."/>
            <person name="Porter C.F."/>
            <person name="Rogers A."/>
            <person name="Williams B."/>
            <person name="Antoshechkin I."/>
            <person name="Lee M.M."/>
            <person name="Goodwin Z."/>
            <person name="Lu X."/>
            <person name="Lewis E.E."/>
            <person name="Goodrich-Blair H."/>
            <person name="Stock S.P."/>
            <person name="Adams B.J."/>
            <person name="Sternberg P.W."/>
            <person name="Mortazavi A."/>
        </authorList>
    </citation>
    <scope>NUCLEOTIDE SEQUENCE [LARGE SCALE GENOMIC DNA]</scope>
    <source>
        <strain evidence="1 2">ALL</strain>
    </source>
</reference>
<protein>
    <submittedName>
        <fullName evidence="1">Uncharacterized protein</fullName>
    </submittedName>
</protein>
<accession>A0A4U8V9Q3</accession>
<reference evidence="1 2" key="2">
    <citation type="journal article" date="2019" name="G3 (Bethesda)">
        <title>Hybrid Assembly of the Genome of the Entomopathogenic Nematode Steinernema carpocapsae Identifies the X-Chromosome.</title>
        <authorList>
            <person name="Serra L."/>
            <person name="Macchietto M."/>
            <person name="Macias-Munoz A."/>
            <person name="McGill C.J."/>
            <person name="Rodriguez I.M."/>
            <person name="Rodriguez B."/>
            <person name="Murad R."/>
            <person name="Mortazavi A."/>
        </authorList>
    </citation>
    <scope>NUCLEOTIDE SEQUENCE [LARGE SCALE GENOMIC DNA]</scope>
    <source>
        <strain evidence="1 2">ALL</strain>
    </source>
</reference>
<evidence type="ECO:0000313" key="1">
    <source>
        <dbReference type="EMBL" id="TMS40147.1"/>
    </source>
</evidence>
<dbReference type="Proteomes" id="UP000298663">
    <property type="component" value="Chromosome X"/>
</dbReference>
<gene>
    <name evidence="1" type="ORF">L596_006566</name>
</gene>
<sequence length="165" mass="19659">MQVQGVACFMERAYEPMNMEWYKEKRAGLNRYIYLYNVSLVYGDRIDSLYLPEQLKTWIMLTDGSATWVCIISRIPVNLNYEFRKFRKFELLLHAETSYEYLENLYLIYELATHNTVTVCNALTYENVSKQEDEKYAEFNTWIFYPSIPLAEMLCLDRVAAMEVD</sequence>
<name>A0A4U8V9Q3_STECR</name>